<accession>A0A5C3MJ35</accession>
<dbReference type="EMBL" id="ML213544">
    <property type="protein sequence ID" value="TFK45409.1"/>
    <property type="molecule type" value="Genomic_DNA"/>
</dbReference>
<dbReference type="AlphaFoldDB" id="A0A5C3MJ35"/>
<reference evidence="1 2" key="1">
    <citation type="journal article" date="2019" name="Nat. Ecol. Evol.">
        <title>Megaphylogeny resolves global patterns of mushroom evolution.</title>
        <authorList>
            <person name="Varga T."/>
            <person name="Krizsan K."/>
            <person name="Foldi C."/>
            <person name="Dima B."/>
            <person name="Sanchez-Garcia M."/>
            <person name="Sanchez-Ramirez S."/>
            <person name="Szollosi G.J."/>
            <person name="Szarkandi J.G."/>
            <person name="Papp V."/>
            <person name="Albert L."/>
            <person name="Andreopoulos W."/>
            <person name="Angelini C."/>
            <person name="Antonin V."/>
            <person name="Barry K.W."/>
            <person name="Bougher N.L."/>
            <person name="Buchanan P."/>
            <person name="Buyck B."/>
            <person name="Bense V."/>
            <person name="Catcheside P."/>
            <person name="Chovatia M."/>
            <person name="Cooper J."/>
            <person name="Damon W."/>
            <person name="Desjardin D."/>
            <person name="Finy P."/>
            <person name="Geml J."/>
            <person name="Haridas S."/>
            <person name="Hughes K."/>
            <person name="Justo A."/>
            <person name="Karasinski D."/>
            <person name="Kautmanova I."/>
            <person name="Kiss B."/>
            <person name="Kocsube S."/>
            <person name="Kotiranta H."/>
            <person name="LaButti K.M."/>
            <person name="Lechner B.E."/>
            <person name="Liimatainen K."/>
            <person name="Lipzen A."/>
            <person name="Lukacs Z."/>
            <person name="Mihaltcheva S."/>
            <person name="Morgado L.N."/>
            <person name="Niskanen T."/>
            <person name="Noordeloos M.E."/>
            <person name="Ohm R.A."/>
            <person name="Ortiz-Santana B."/>
            <person name="Ovrebo C."/>
            <person name="Racz N."/>
            <person name="Riley R."/>
            <person name="Savchenko A."/>
            <person name="Shiryaev A."/>
            <person name="Soop K."/>
            <person name="Spirin V."/>
            <person name="Szebenyi C."/>
            <person name="Tomsovsky M."/>
            <person name="Tulloss R.E."/>
            <person name="Uehling J."/>
            <person name="Grigoriev I.V."/>
            <person name="Vagvolgyi C."/>
            <person name="Papp T."/>
            <person name="Martin F.M."/>
            <person name="Miettinen O."/>
            <person name="Hibbett D.S."/>
            <person name="Nagy L.G."/>
        </authorList>
    </citation>
    <scope>NUCLEOTIDE SEQUENCE [LARGE SCALE GENOMIC DNA]</scope>
    <source>
        <strain evidence="1 2">OMC1185</strain>
    </source>
</reference>
<dbReference type="OrthoDB" id="3322152at2759"/>
<gene>
    <name evidence="1" type="ORF">OE88DRAFT_1669278</name>
</gene>
<evidence type="ECO:0000313" key="2">
    <source>
        <dbReference type="Proteomes" id="UP000305948"/>
    </source>
</evidence>
<evidence type="ECO:0000313" key="1">
    <source>
        <dbReference type="EMBL" id="TFK45409.1"/>
    </source>
</evidence>
<organism evidence="1 2">
    <name type="scientific">Heliocybe sulcata</name>
    <dbReference type="NCBI Taxonomy" id="5364"/>
    <lineage>
        <taxon>Eukaryota</taxon>
        <taxon>Fungi</taxon>
        <taxon>Dikarya</taxon>
        <taxon>Basidiomycota</taxon>
        <taxon>Agaricomycotina</taxon>
        <taxon>Agaricomycetes</taxon>
        <taxon>Gloeophyllales</taxon>
        <taxon>Gloeophyllaceae</taxon>
        <taxon>Heliocybe</taxon>
    </lineage>
</organism>
<keyword evidence="2" id="KW-1185">Reference proteome</keyword>
<sequence>MSPDTPIELAEHLQIAKGLPGITRKEWLPGVITEQDIQLPEDLKLLEDLAIAVAVGGDNREVAVIMEKATGGVHHFTLAIQGRLSRDDEEAARRLFQVLRIPGADFPSQIRSVISSYATPGMERALRVVAEPLDEFEIKVQDWLETTFKWQDLKQELPSSEEVLARFPKPDGMSVKKYITSLWMTLCESILDGNGNARQLSQINTDEVFLLAAQLSGSRFLKRLLESNSEKQFIGSVRYKLAMLGRYWTCVGGLAHRFRLIDGRFDYSWVRETQPLEKALRMTRVPQDIITCINPDIKMYCGYAVQDLVEQAAEQYKEDIVVSVHPEIQLILNGKDNSAPYVGSSTGACFCCKLWIDDYNKRRGAKWEITRSLEQPDETWAAPSPSGEDVMKMIHHEVTEMMYRTLMDAAGGYYDDD</sequence>
<dbReference type="STRING" id="5364.A0A5C3MJ35"/>
<name>A0A5C3MJ35_9AGAM</name>
<proteinExistence type="predicted"/>
<dbReference type="Proteomes" id="UP000305948">
    <property type="component" value="Unassembled WGS sequence"/>
</dbReference>
<protein>
    <submittedName>
        <fullName evidence="1">Uncharacterized protein</fullName>
    </submittedName>
</protein>